<sequence length="33" mass="3543">SIALEYEANPDNPIDDIQQCLVVAEDAIAKAGR</sequence>
<accession>X0VBP4</accession>
<feature type="non-terminal residue" evidence="1">
    <location>
        <position position="1"/>
    </location>
</feature>
<gene>
    <name evidence="1" type="ORF">S01H1_52366</name>
</gene>
<name>X0VBP4_9ZZZZ</name>
<protein>
    <submittedName>
        <fullName evidence="1">Uncharacterized protein</fullName>
    </submittedName>
</protein>
<organism evidence="1">
    <name type="scientific">marine sediment metagenome</name>
    <dbReference type="NCBI Taxonomy" id="412755"/>
    <lineage>
        <taxon>unclassified sequences</taxon>
        <taxon>metagenomes</taxon>
        <taxon>ecological metagenomes</taxon>
    </lineage>
</organism>
<proteinExistence type="predicted"/>
<evidence type="ECO:0000313" key="1">
    <source>
        <dbReference type="EMBL" id="GAG15745.1"/>
    </source>
</evidence>
<dbReference type="AlphaFoldDB" id="X0VBP4"/>
<reference evidence="1" key="1">
    <citation type="journal article" date="2014" name="Front. Microbiol.">
        <title>High frequency of phylogenetically diverse reductive dehalogenase-homologous genes in deep subseafloor sedimentary metagenomes.</title>
        <authorList>
            <person name="Kawai M."/>
            <person name="Futagami T."/>
            <person name="Toyoda A."/>
            <person name="Takaki Y."/>
            <person name="Nishi S."/>
            <person name="Hori S."/>
            <person name="Arai W."/>
            <person name="Tsubouchi T."/>
            <person name="Morono Y."/>
            <person name="Uchiyama I."/>
            <person name="Ito T."/>
            <person name="Fujiyama A."/>
            <person name="Inagaki F."/>
            <person name="Takami H."/>
        </authorList>
    </citation>
    <scope>NUCLEOTIDE SEQUENCE</scope>
    <source>
        <strain evidence="1">Expedition CK06-06</strain>
    </source>
</reference>
<comment type="caution">
    <text evidence="1">The sequence shown here is derived from an EMBL/GenBank/DDBJ whole genome shotgun (WGS) entry which is preliminary data.</text>
</comment>
<dbReference type="EMBL" id="BARS01033844">
    <property type="protein sequence ID" value="GAG15745.1"/>
    <property type="molecule type" value="Genomic_DNA"/>
</dbReference>